<dbReference type="GO" id="GO:0008168">
    <property type="term" value="F:methyltransferase activity"/>
    <property type="evidence" value="ECO:0007669"/>
    <property type="project" value="UniProtKB-KW"/>
</dbReference>
<evidence type="ECO:0000256" key="5">
    <source>
        <dbReference type="ARBA" id="ARBA00034545"/>
    </source>
</evidence>
<feature type="domain" description="N-acetyltransferase" evidence="9">
    <location>
        <begin position="271"/>
        <end position="411"/>
    </location>
</feature>
<protein>
    <recommendedName>
        <fullName evidence="5">Arsenite methyltransferase</fullName>
        <ecNumber evidence="4">2.1.1.137</ecNumber>
    </recommendedName>
</protein>
<dbReference type="Gene3D" id="3.40.630.30">
    <property type="match status" value="1"/>
</dbReference>
<evidence type="ECO:0000256" key="2">
    <source>
        <dbReference type="ARBA" id="ARBA00022691"/>
    </source>
</evidence>
<dbReference type="InterPro" id="IPR000182">
    <property type="entry name" value="GNAT_dom"/>
</dbReference>
<dbReference type="InterPro" id="IPR029063">
    <property type="entry name" value="SAM-dependent_MTases_sf"/>
</dbReference>
<dbReference type="InterPro" id="IPR016181">
    <property type="entry name" value="Acyl_CoA_acyltransferase"/>
</dbReference>
<dbReference type="Pfam" id="PF13847">
    <property type="entry name" value="Methyltransf_31"/>
    <property type="match status" value="1"/>
</dbReference>
<evidence type="ECO:0000259" key="9">
    <source>
        <dbReference type="PROSITE" id="PS51186"/>
    </source>
</evidence>
<comment type="catalytic activity">
    <reaction evidence="7">
        <text>arsenic triglutathione + 2 [thioredoxin]-dithiol + 2 S-adenosyl-L-methionine + H2O = dimethylarsinous acid + 2 [thioredoxin]-disulfide + 3 glutathione + 2 S-adenosyl-L-homocysteine + 2 H(+)</text>
        <dbReference type="Rhea" id="RHEA:69464"/>
        <dbReference type="Rhea" id="RHEA-COMP:10698"/>
        <dbReference type="Rhea" id="RHEA-COMP:10700"/>
        <dbReference type="ChEBI" id="CHEBI:15377"/>
        <dbReference type="ChEBI" id="CHEBI:15378"/>
        <dbReference type="ChEBI" id="CHEBI:23808"/>
        <dbReference type="ChEBI" id="CHEBI:29950"/>
        <dbReference type="ChEBI" id="CHEBI:50058"/>
        <dbReference type="ChEBI" id="CHEBI:57856"/>
        <dbReference type="ChEBI" id="CHEBI:57925"/>
        <dbReference type="ChEBI" id="CHEBI:59789"/>
        <dbReference type="ChEBI" id="CHEBI:183640"/>
        <dbReference type="EC" id="2.1.1.137"/>
    </reaction>
</comment>
<sequence>MTQDIRESVRKKYAQAIINKRSCCGSSTYNNPVTGNLYETNDIEGLPEDIIKASFGCGNPTALAQLYAGEVVLDLGSGAGLDVLLSAKRVGPYGKAYGLDMTDEMLAVAKENQERSGILNVEFLKGHIESIPLSDNIIDVIISNCVINLSADKDKVLQEAYRVLKPGGRFAISDIVLTRELPVTIQKNITAWAGCIAGALLEREYQEKLMAAGFTDIEILNTRNYDFDDEQAAVFFPDLTEAERQDLNGSLISAFVRAKKPIDVFVEGKEYVIRTALEADLPIIHTLLMENGLTTSGVRENLANFLVADYQGVIGVIGIEFAGNGAMLRSMAISKELRKRGIATALIERSLEISRQLGVKEVYIMTNTAVRFASRWGFYKIQRLEIPGDLMLSSALSNLCPATSICMKLDL</sequence>
<organism evidence="10 11">
    <name type="scientific">Pelosinus baikalensis</name>
    <dbReference type="NCBI Taxonomy" id="2892015"/>
    <lineage>
        <taxon>Bacteria</taxon>
        <taxon>Bacillati</taxon>
        <taxon>Bacillota</taxon>
        <taxon>Negativicutes</taxon>
        <taxon>Selenomonadales</taxon>
        <taxon>Sporomusaceae</taxon>
        <taxon>Pelosinus</taxon>
    </lineage>
</organism>
<evidence type="ECO:0000256" key="6">
    <source>
        <dbReference type="ARBA" id="ARBA00047941"/>
    </source>
</evidence>
<dbReference type="SUPFAM" id="SSF53335">
    <property type="entry name" value="S-adenosyl-L-methionine-dependent methyltransferases"/>
    <property type="match status" value="1"/>
</dbReference>
<dbReference type="EC" id="2.1.1.137" evidence="4"/>
<accession>A0ABS8HQU2</accession>
<dbReference type="GO" id="GO:0032259">
    <property type="term" value="P:methylation"/>
    <property type="evidence" value="ECO:0007669"/>
    <property type="project" value="UniProtKB-KW"/>
</dbReference>
<comment type="catalytic activity">
    <reaction evidence="8">
        <text>arsenic triglutathione + 3 [thioredoxin]-dithiol + 3 S-adenosyl-L-methionine = trimethylarsine + 3 [thioredoxin]-disulfide + 3 glutathione + 3 S-adenosyl-L-homocysteine + 3 H(+)</text>
        <dbReference type="Rhea" id="RHEA:69432"/>
        <dbReference type="Rhea" id="RHEA-COMP:10698"/>
        <dbReference type="Rhea" id="RHEA-COMP:10700"/>
        <dbReference type="ChEBI" id="CHEBI:15378"/>
        <dbReference type="ChEBI" id="CHEBI:27130"/>
        <dbReference type="ChEBI" id="CHEBI:29950"/>
        <dbReference type="ChEBI" id="CHEBI:50058"/>
        <dbReference type="ChEBI" id="CHEBI:57856"/>
        <dbReference type="ChEBI" id="CHEBI:57925"/>
        <dbReference type="ChEBI" id="CHEBI:59789"/>
        <dbReference type="ChEBI" id="CHEBI:183640"/>
        <dbReference type="EC" id="2.1.1.137"/>
    </reaction>
</comment>
<keyword evidence="1" id="KW-0808">Transferase</keyword>
<dbReference type="InterPro" id="IPR026669">
    <property type="entry name" value="Arsenite_MeTrfase-like"/>
</dbReference>
<dbReference type="RefSeq" id="WP_229534681.1">
    <property type="nucleotide sequence ID" value="NZ_JAJHJB010000009.1"/>
</dbReference>
<dbReference type="Gene3D" id="3.40.50.150">
    <property type="entry name" value="Vaccinia Virus protein VP39"/>
    <property type="match status" value="1"/>
</dbReference>
<dbReference type="InterPro" id="IPR025714">
    <property type="entry name" value="Methyltranfer_dom"/>
</dbReference>
<keyword evidence="11" id="KW-1185">Reference proteome</keyword>
<dbReference type="Proteomes" id="UP001165492">
    <property type="component" value="Unassembled WGS sequence"/>
</dbReference>
<evidence type="ECO:0000256" key="4">
    <source>
        <dbReference type="ARBA" id="ARBA00034521"/>
    </source>
</evidence>
<reference evidence="10" key="1">
    <citation type="submission" date="2021-11" db="EMBL/GenBank/DDBJ databases">
        <title>Description of a new species Pelosinus isolated from the bottom sediments of Lake Baikal.</title>
        <authorList>
            <person name="Zakharyuk A."/>
        </authorList>
    </citation>
    <scope>NUCLEOTIDE SEQUENCE</scope>
    <source>
        <strain evidence="10">Bkl1</strain>
    </source>
</reference>
<name>A0ABS8HQU2_9FIRM</name>
<dbReference type="NCBIfam" id="NF008823">
    <property type="entry name" value="PRK11873.1"/>
    <property type="match status" value="1"/>
</dbReference>
<dbReference type="CDD" id="cd02440">
    <property type="entry name" value="AdoMet_MTases"/>
    <property type="match status" value="1"/>
</dbReference>
<keyword evidence="10" id="KW-0489">Methyltransferase</keyword>
<keyword evidence="2" id="KW-0949">S-adenosyl-L-methionine</keyword>
<comment type="catalytic activity">
    <reaction evidence="6">
        <text>arsenic triglutathione + [thioredoxin]-dithiol + S-adenosyl-L-methionine + 2 H2O = methylarsonous acid + [thioredoxin]-disulfide + 3 glutathione + S-adenosyl-L-homocysteine + H(+)</text>
        <dbReference type="Rhea" id="RHEA:69460"/>
        <dbReference type="Rhea" id="RHEA-COMP:10698"/>
        <dbReference type="Rhea" id="RHEA-COMP:10700"/>
        <dbReference type="ChEBI" id="CHEBI:15377"/>
        <dbReference type="ChEBI" id="CHEBI:15378"/>
        <dbReference type="ChEBI" id="CHEBI:17826"/>
        <dbReference type="ChEBI" id="CHEBI:29950"/>
        <dbReference type="ChEBI" id="CHEBI:50058"/>
        <dbReference type="ChEBI" id="CHEBI:57856"/>
        <dbReference type="ChEBI" id="CHEBI:57925"/>
        <dbReference type="ChEBI" id="CHEBI:59789"/>
        <dbReference type="ChEBI" id="CHEBI:183640"/>
        <dbReference type="EC" id="2.1.1.137"/>
    </reaction>
</comment>
<evidence type="ECO:0000256" key="8">
    <source>
        <dbReference type="ARBA" id="ARBA00048428"/>
    </source>
</evidence>
<dbReference type="Pfam" id="PF13508">
    <property type="entry name" value="Acetyltransf_7"/>
    <property type="match status" value="1"/>
</dbReference>
<dbReference type="CDD" id="cd04301">
    <property type="entry name" value="NAT_SF"/>
    <property type="match status" value="1"/>
</dbReference>
<evidence type="ECO:0000313" key="11">
    <source>
        <dbReference type="Proteomes" id="UP001165492"/>
    </source>
</evidence>
<dbReference type="EMBL" id="JAJHJB010000009">
    <property type="protein sequence ID" value="MCC5465430.1"/>
    <property type="molecule type" value="Genomic_DNA"/>
</dbReference>
<comment type="similarity">
    <text evidence="3">Belongs to the methyltransferase superfamily. Arsenite methyltransferase family.</text>
</comment>
<evidence type="ECO:0000256" key="1">
    <source>
        <dbReference type="ARBA" id="ARBA00022679"/>
    </source>
</evidence>
<comment type="caution">
    <text evidence="10">The sequence shown here is derived from an EMBL/GenBank/DDBJ whole genome shotgun (WGS) entry which is preliminary data.</text>
</comment>
<dbReference type="SUPFAM" id="SSF55729">
    <property type="entry name" value="Acyl-CoA N-acyltransferases (Nat)"/>
    <property type="match status" value="1"/>
</dbReference>
<evidence type="ECO:0000256" key="7">
    <source>
        <dbReference type="ARBA" id="ARBA00047943"/>
    </source>
</evidence>
<gene>
    <name evidence="10" type="primary">arsM</name>
    <name evidence="10" type="ORF">LMF89_08660</name>
</gene>
<dbReference type="PANTHER" id="PTHR43675">
    <property type="entry name" value="ARSENITE METHYLTRANSFERASE"/>
    <property type="match status" value="1"/>
</dbReference>
<evidence type="ECO:0000256" key="3">
    <source>
        <dbReference type="ARBA" id="ARBA00034487"/>
    </source>
</evidence>
<dbReference type="PANTHER" id="PTHR43675:SF8">
    <property type="entry name" value="ARSENITE METHYLTRANSFERASE"/>
    <property type="match status" value="1"/>
</dbReference>
<evidence type="ECO:0000313" key="10">
    <source>
        <dbReference type="EMBL" id="MCC5465430.1"/>
    </source>
</evidence>
<dbReference type="PROSITE" id="PS51186">
    <property type="entry name" value="GNAT"/>
    <property type="match status" value="1"/>
</dbReference>
<proteinExistence type="inferred from homology"/>